<dbReference type="EMBL" id="KZ678133">
    <property type="protein sequence ID" value="PSN68923.1"/>
    <property type="molecule type" value="Genomic_DNA"/>
</dbReference>
<dbReference type="Gene3D" id="3.30.1960.10">
    <property type="entry name" value="tRNA wybutosine-synthesizing-like"/>
    <property type="match status" value="1"/>
</dbReference>
<dbReference type="EC" id="2.1.1.282" evidence="2"/>
<name>A0A2T2NU64_CORCC</name>
<feature type="region of interest" description="Disordered" evidence="9">
    <location>
        <begin position="243"/>
        <end position="278"/>
    </location>
</feature>
<evidence type="ECO:0000256" key="1">
    <source>
        <dbReference type="ARBA" id="ARBA00008569"/>
    </source>
</evidence>
<dbReference type="AlphaFoldDB" id="A0A2T2NU64"/>
<organism evidence="11 12">
    <name type="scientific">Corynespora cassiicola Philippines</name>
    <dbReference type="NCBI Taxonomy" id="1448308"/>
    <lineage>
        <taxon>Eukaryota</taxon>
        <taxon>Fungi</taxon>
        <taxon>Dikarya</taxon>
        <taxon>Ascomycota</taxon>
        <taxon>Pezizomycotina</taxon>
        <taxon>Dothideomycetes</taxon>
        <taxon>Pleosporomycetidae</taxon>
        <taxon>Pleosporales</taxon>
        <taxon>Corynesporascaceae</taxon>
        <taxon>Corynespora</taxon>
    </lineage>
</organism>
<dbReference type="OrthoDB" id="263283at2759"/>
<keyword evidence="6" id="KW-0819">tRNA processing</keyword>
<feature type="domain" description="tRNA wybutosine-synthesizing protein" evidence="10">
    <location>
        <begin position="8"/>
        <end position="240"/>
    </location>
</feature>
<keyword evidence="3" id="KW-0489">Methyltransferase</keyword>
<reference evidence="11 12" key="1">
    <citation type="journal article" date="2018" name="Front. Microbiol.">
        <title>Genome-Wide Analysis of Corynespora cassiicola Leaf Fall Disease Putative Effectors.</title>
        <authorList>
            <person name="Lopez D."/>
            <person name="Ribeiro S."/>
            <person name="Label P."/>
            <person name="Fumanal B."/>
            <person name="Venisse J.S."/>
            <person name="Kohler A."/>
            <person name="de Oliveira R.R."/>
            <person name="Labutti K."/>
            <person name="Lipzen A."/>
            <person name="Lail K."/>
            <person name="Bauer D."/>
            <person name="Ohm R.A."/>
            <person name="Barry K.W."/>
            <person name="Spatafora J."/>
            <person name="Grigoriev I.V."/>
            <person name="Martin F.M."/>
            <person name="Pujade-Renaud V."/>
        </authorList>
    </citation>
    <scope>NUCLEOTIDE SEQUENCE [LARGE SCALE GENOMIC DNA]</scope>
    <source>
        <strain evidence="11 12">Philippines</strain>
    </source>
</reference>
<evidence type="ECO:0000313" key="11">
    <source>
        <dbReference type="EMBL" id="PSN68923.1"/>
    </source>
</evidence>
<gene>
    <name evidence="11" type="ORF">BS50DRAFT_463574</name>
</gene>
<dbReference type="InterPro" id="IPR003827">
    <property type="entry name" value="tRNA_yW-synthesising"/>
</dbReference>
<dbReference type="GO" id="GO:0032259">
    <property type="term" value="P:methylation"/>
    <property type="evidence" value="ECO:0007669"/>
    <property type="project" value="UniProtKB-KW"/>
</dbReference>
<evidence type="ECO:0000256" key="7">
    <source>
        <dbReference type="ARBA" id="ARBA00030554"/>
    </source>
</evidence>
<evidence type="ECO:0000256" key="6">
    <source>
        <dbReference type="ARBA" id="ARBA00022694"/>
    </source>
</evidence>
<evidence type="ECO:0000259" key="10">
    <source>
        <dbReference type="Pfam" id="PF02676"/>
    </source>
</evidence>
<keyword evidence="5" id="KW-0949">S-adenosyl-L-methionine</keyword>
<evidence type="ECO:0000313" key="12">
    <source>
        <dbReference type="Proteomes" id="UP000240883"/>
    </source>
</evidence>
<comment type="catalytic activity">
    <reaction evidence="8">
        <text>4-demethyl-7-[(3S)-3-amino-3-carboxypropyl]wyosine(37) in tRNA(Phe) + S-adenosyl-L-methionine = 7-[(3S)-3-amino-3-carboxypropyl]wyosine(37) in tRNA(Phe) + S-adenosyl-L-homocysteine + H(+)</text>
        <dbReference type="Rhea" id="RHEA:36635"/>
        <dbReference type="Rhea" id="RHEA-COMP:10378"/>
        <dbReference type="Rhea" id="RHEA-COMP:10379"/>
        <dbReference type="ChEBI" id="CHEBI:15378"/>
        <dbReference type="ChEBI" id="CHEBI:57856"/>
        <dbReference type="ChEBI" id="CHEBI:59789"/>
        <dbReference type="ChEBI" id="CHEBI:73543"/>
        <dbReference type="ChEBI" id="CHEBI:73550"/>
        <dbReference type="EC" id="2.1.1.282"/>
    </reaction>
</comment>
<comment type="similarity">
    <text evidence="1">Belongs to the TYW3 family.</text>
</comment>
<evidence type="ECO:0000256" key="4">
    <source>
        <dbReference type="ARBA" id="ARBA00022679"/>
    </source>
</evidence>
<accession>A0A2T2NU64</accession>
<dbReference type="STRING" id="1448308.A0A2T2NU64"/>
<dbReference type="PANTHER" id="PTHR48418:SF1">
    <property type="entry name" value="TRNA WYBUTOSINE-SYNTHESIZING PROTEIN 3"/>
    <property type="match status" value="1"/>
</dbReference>
<keyword evidence="4" id="KW-0808">Transferase</keyword>
<evidence type="ECO:0000256" key="3">
    <source>
        <dbReference type="ARBA" id="ARBA00022603"/>
    </source>
</evidence>
<feature type="compositionally biased region" description="Polar residues" evidence="9">
    <location>
        <begin position="243"/>
        <end position="252"/>
    </location>
</feature>
<dbReference type="GO" id="GO:0008168">
    <property type="term" value="F:methyltransferase activity"/>
    <property type="evidence" value="ECO:0007669"/>
    <property type="project" value="UniProtKB-KW"/>
</dbReference>
<dbReference type="Pfam" id="PF02676">
    <property type="entry name" value="TYW3"/>
    <property type="match status" value="1"/>
</dbReference>
<dbReference type="GO" id="GO:0008033">
    <property type="term" value="P:tRNA processing"/>
    <property type="evidence" value="ECO:0007669"/>
    <property type="project" value="UniProtKB-KW"/>
</dbReference>
<keyword evidence="12" id="KW-1185">Reference proteome</keyword>
<dbReference type="InterPro" id="IPR036602">
    <property type="entry name" value="tRNA_yW-synthesising-like_sf"/>
</dbReference>
<dbReference type="PANTHER" id="PTHR48418">
    <property type="entry name" value="TRNA WYBUTOSINE-SYNTHESIZING PROTEIN 3"/>
    <property type="match status" value="1"/>
</dbReference>
<evidence type="ECO:0000256" key="5">
    <source>
        <dbReference type="ARBA" id="ARBA00022691"/>
    </source>
</evidence>
<sequence length="278" mass="30800">MQSRFEAKKQNILKQLNIPDEEYHDLSPKGSVDEPIRFLIDDINRLDGLVTTSSCSGRVSVYLEGRKKDSDATKVLPEIESSRAGPGGKGGGAWLYISHSPIQESQDHMALFGFNASSLGFASEPVAGARYIHLKFEPMILHILAASLDDSQRVLAAALSAGFRESGAVSLSSSKNGESNPMVAVRSMGYSFDSIIGYQNEQGKNVPLVDDKYLRLLVGIANERFSINMERIERFRSSLLNQYKANSSSSTGPKPDWEDADTRRQRKREEGLARRREL</sequence>
<proteinExistence type="inferred from homology"/>
<protein>
    <recommendedName>
        <fullName evidence="2">tRNA(Phe) 7-[(3-amino-3-carboxypropyl)-4-demethylwyosine(37)-N(4)]-methyltransferase</fullName>
        <ecNumber evidence="2">2.1.1.282</ecNumber>
    </recommendedName>
    <alternativeName>
        <fullName evidence="7">tRNA(Phe) 7-((3-amino-3-carboxypropyl)-4-demethylwyosine(37)-N(4))-methyltransferase</fullName>
    </alternativeName>
</protein>
<feature type="non-terminal residue" evidence="11">
    <location>
        <position position="278"/>
    </location>
</feature>
<evidence type="ECO:0000256" key="2">
    <source>
        <dbReference type="ARBA" id="ARBA00012750"/>
    </source>
</evidence>
<evidence type="ECO:0000256" key="8">
    <source>
        <dbReference type="ARBA" id="ARBA00049202"/>
    </source>
</evidence>
<evidence type="ECO:0000256" key="9">
    <source>
        <dbReference type="SAM" id="MobiDB-lite"/>
    </source>
</evidence>
<dbReference type="SUPFAM" id="SSF111278">
    <property type="entry name" value="SSo0622-like"/>
    <property type="match status" value="1"/>
</dbReference>
<dbReference type="Proteomes" id="UP000240883">
    <property type="component" value="Unassembled WGS sequence"/>
</dbReference>
<feature type="compositionally biased region" description="Basic and acidic residues" evidence="9">
    <location>
        <begin position="255"/>
        <end position="278"/>
    </location>
</feature>